<organism evidence="6 7">
    <name type="scientific">Pristionchus pacificus</name>
    <name type="common">Parasitic nematode worm</name>
    <dbReference type="NCBI Taxonomy" id="54126"/>
    <lineage>
        <taxon>Eukaryota</taxon>
        <taxon>Metazoa</taxon>
        <taxon>Ecdysozoa</taxon>
        <taxon>Nematoda</taxon>
        <taxon>Chromadorea</taxon>
        <taxon>Rhabditida</taxon>
        <taxon>Rhabditina</taxon>
        <taxon>Diplogasteromorpha</taxon>
        <taxon>Diplogasteroidea</taxon>
        <taxon>Neodiplogasteridae</taxon>
        <taxon>Pristionchus</taxon>
    </lineage>
</organism>
<dbReference type="Gene3D" id="2.170.270.10">
    <property type="entry name" value="SET domain"/>
    <property type="match status" value="1"/>
</dbReference>
<dbReference type="InterPro" id="IPR046341">
    <property type="entry name" value="SET_dom_sf"/>
</dbReference>
<dbReference type="Pfam" id="PF00856">
    <property type="entry name" value="SET"/>
    <property type="match status" value="1"/>
</dbReference>
<dbReference type="GO" id="GO:0160176">
    <property type="term" value="P:magnesium ion transport from cytosol to endoplasmic reticulum"/>
    <property type="evidence" value="ECO:0000318"/>
    <property type="project" value="GO_Central"/>
</dbReference>
<evidence type="ECO:0000313" key="7">
    <source>
        <dbReference type="Proteomes" id="UP000005239"/>
    </source>
</evidence>
<dbReference type="GO" id="GO:0005789">
    <property type="term" value="C:endoplasmic reticulum membrane"/>
    <property type="evidence" value="ECO:0000318"/>
    <property type="project" value="GO_Central"/>
</dbReference>
<feature type="region of interest" description="Disordered" evidence="4">
    <location>
        <begin position="294"/>
        <end position="320"/>
    </location>
</feature>
<dbReference type="SMART" id="SM00249">
    <property type="entry name" value="PHD"/>
    <property type="match status" value="1"/>
</dbReference>
<gene>
    <name evidence="6" type="primary">WBGene00100974</name>
</gene>
<dbReference type="InterPro" id="IPR001025">
    <property type="entry name" value="BAH_dom"/>
</dbReference>
<feature type="region of interest" description="Disordered" evidence="4">
    <location>
        <begin position="158"/>
        <end position="219"/>
    </location>
</feature>
<dbReference type="InterPro" id="IPR043151">
    <property type="entry name" value="BAH_sf"/>
</dbReference>
<feature type="region of interest" description="Disordered" evidence="4">
    <location>
        <begin position="405"/>
        <end position="424"/>
    </location>
</feature>
<feature type="region of interest" description="Disordered" evidence="4">
    <location>
        <begin position="248"/>
        <end position="275"/>
    </location>
</feature>
<dbReference type="Gene3D" id="3.30.40.10">
    <property type="entry name" value="Zinc/RING finger domain, C3HC4 (zinc finger)"/>
    <property type="match status" value="1"/>
</dbReference>
<evidence type="ECO:0000256" key="3">
    <source>
        <dbReference type="ARBA" id="ARBA00022833"/>
    </source>
</evidence>
<dbReference type="PANTHER" id="PTHR13219:SF6">
    <property type="entry name" value="TRANSMEMBRANE PROTEIN 94"/>
    <property type="match status" value="1"/>
</dbReference>
<dbReference type="PROSITE" id="PS51038">
    <property type="entry name" value="BAH"/>
    <property type="match status" value="1"/>
</dbReference>
<dbReference type="Pfam" id="PF01426">
    <property type="entry name" value="BAH"/>
    <property type="match status" value="1"/>
</dbReference>
<evidence type="ECO:0000313" key="6">
    <source>
        <dbReference type="EnsemblMetazoa" id="PPA11420.1"/>
    </source>
</evidence>
<protein>
    <recommendedName>
        <fullName evidence="5">BAH domain-containing protein</fullName>
    </recommendedName>
</protein>
<dbReference type="InterPro" id="IPR001214">
    <property type="entry name" value="SET_dom"/>
</dbReference>
<dbReference type="InterPro" id="IPR039720">
    <property type="entry name" value="TMEM94"/>
</dbReference>
<dbReference type="SMART" id="SM00439">
    <property type="entry name" value="BAH"/>
    <property type="match status" value="1"/>
</dbReference>
<dbReference type="InterPro" id="IPR013083">
    <property type="entry name" value="Znf_RING/FYVE/PHD"/>
</dbReference>
<feature type="compositionally biased region" description="Basic and acidic residues" evidence="4">
    <location>
        <begin position="158"/>
        <end position="178"/>
    </location>
</feature>
<dbReference type="InterPro" id="IPR019786">
    <property type="entry name" value="Zinc_finger_PHD-type_CS"/>
</dbReference>
<feature type="compositionally biased region" description="Low complexity" evidence="4">
    <location>
        <begin position="196"/>
        <end position="215"/>
    </location>
</feature>
<feature type="compositionally biased region" description="Basic and acidic residues" evidence="4">
    <location>
        <begin position="250"/>
        <end position="260"/>
    </location>
</feature>
<dbReference type="PROSITE" id="PS01359">
    <property type="entry name" value="ZF_PHD_1"/>
    <property type="match status" value="1"/>
</dbReference>
<dbReference type="PANTHER" id="PTHR13219">
    <property type="entry name" value="TRANSMEMBRANE PROTEIN 94"/>
    <property type="match status" value="1"/>
</dbReference>
<reference evidence="7" key="1">
    <citation type="journal article" date="2008" name="Nat. Genet.">
        <title>The Pristionchus pacificus genome provides a unique perspective on nematode lifestyle and parasitism.</title>
        <authorList>
            <person name="Dieterich C."/>
            <person name="Clifton S.W."/>
            <person name="Schuster L.N."/>
            <person name="Chinwalla A."/>
            <person name="Delehaunty K."/>
            <person name="Dinkelacker I."/>
            <person name="Fulton L."/>
            <person name="Fulton R."/>
            <person name="Godfrey J."/>
            <person name="Minx P."/>
            <person name="Mitreva M."/>
            <person name="Roeseler W."/>
            <person name="Tian H."/>
            <person name="Witte H."/>
            <person name="Yang S.P."/>
            <person name="Wilson R.K."/>
            <person name="Sommer R.J."/>
        </authorList>
    </citation>
    <scope>NUCLEOTIDE SEQUENCE [LARGE SCALE GENOMIC DNA]</scope>
    <source>
        <strain evidence="7">PS312</strain>
    </source>
</reference>
<name>A0A8R1YCP8_PRIPA</name>
<reference evidence="6" key="2">
    <citation type="submission" date="2022-06" db="UniProtKB">
        <authorList>
            <consortium name="EnsemblMetazoa"/>
        </authorList>
    </citation>
    <scope>IDENTIFICATION</scope>
    <source>
        <strain evidence="6">PS312</strain>
    </source>
</reference>
<dbReference type="EnsemblMetazoa" id="PPA11420.1">
    <property type="protein sequence ID" value="PPA11420.1"/>
    <property type="gene ID" value="WBGene00100974"/>
</dbReference>
<sequence length="1094" mass="124515">MSYEAVPCMVRAPSQDGTKGTILGVIIRPSSSQDGSHVNPLQTPPGVIPIKGAKSIVIQPGSKRSLILSNDQIQKMMNGRGGNRISSHSLSSPMVSASSSLISTQQHNHTPIQSLEMGLSPTSSIRINCGMDGFASSTPDSGIQSVPATPPQWYVQQRNEEKAEDETKFDDMPRLRPIDEEEATTSCSYSRPPPLDDSSSLWQSSECESSLPSSLTNTSWNPEEIATQLLSMAAFDPQKIQEVTALMLQRSKEDEGGNDKKAKKRKNGKSESQIGNKKIKREYCEAIASTSLDNSKKELENREGSEEEVKRSEEEDDKDDAHRLSRYRLAIKRRLAQKLNETNDEVIESLSKMGIDKKKKIKEGINPLFRPIQWELINQRRINFSDMLKKENERKCIGRGSNIQRKRRSKEELTETTKKSNRRRDKELDNYDTIHTNLIDESILLGTLCCPFSCDCTKGRCLSSSECIHRSLNIFCTSSSCSLSSCSNRLSSSTALFLSKGILKTNQPKKANQFLGEIVGEVISVSTMTSRLSPLSVSPSTSIKAFSFTSNNFIDCTWKGSITRYIRHSCQPNSYIQIWWESGTPHLCIFSRFPLSSNSVITADLSFLTPLPFECNCSHECCKRRIASSLAVPLHQAKLPSYFPTLKLFLRRNLKTFLRKERVYSSLYILYLLIDQKFRRMDGKVKREFASSLHLLRKASANEDRGLFMSQITRLLEITTDLADIHSLSCIRNRLIRESDKKTEEVKEKKKCGRSNNYPSRYIDTSYLDAAVPVGSYNPDEWKVGENNDAVRCICGVLEEDGEMMECDECHYWLHSDCIQRPLTNAFKCPLCVEGICTPHGDVILNNQPNIRLEGCIYYKALENRKKMQIRVSECVYVKRMSENHKKILRGLEQKKGKVNEFNNEESLIVQDEDDAIPPRSILRVFRVERLFESPGGHRFLFGFYYARPHETFCDESRMFHPNEVFATPLYDTLPLDAVVGKCVVMETSLFCEGRPIFPSYKENDVLVCEYQLDRNQRHFDKCRHSFKLNTEPYAFQKFERTRTLQRFFTPFSYSPMLTQSTVNASTHILRQPTKLARIVESLTAKKQQTSNHV</sequence>
<evidence type="ECO:0000256" key="2">
    <source>
        <dbReference type="ARBA" id="ARBA00022771"/>
    </source>
</evidence>
<dbReference type="Proteomes" id="UP000005239">
    <property type="component" value="Unassembled WGS sequence"/>
</dbReference>
<dbReference type="GO" id="GO:0008270">
    <property type="term" value="F:zinc ion binding"/>
    <property type="evidence" value="ECO:0007669"/>
    <property type="project" value="UniProtKB-KW"/>
</dbReference>
<feature type="compositionally biased region" description="Basic and acidic residues" evidence="4">
    <location>
        <begin position="409"/>
        <end position="424"/>
    </location>
</feature>
<dbReference type="AlphaFoldDB" id="A0A8R1YCP8"/>
<dbReference type="SUPFAM" id="SSF57903">
    <property type="entry name" value="FYVE/PHD zinc finger"/>
    <property type="match status" value="1"/>
</dbReference>
<keyword evidence="7" id="KW-1185">Reference proteome</keyword>
<dbReference type="GO" id="GO:0015444">
    <property type="term" value="F:P-type magnesium transporter activity"/>
    <property type="evidence" value="ECO:0000318"/>
    <property type="project" value="GO_Central"/>
</dbReference>
<keyword evidence="1" id="KW-0479">Metal-binding</keyword>
<feature type="domain" description="BAH" evidence="5">
    <location>
        <begin position="900"/>
        <end position="1024"/>
    </location>
</feature>
<dbReference type="SUPFAM" id="SSF82199">
    <property type="entry name" value="SET domain"/>
    <property type="match status" value="1"/>
</dbReference>
<proteinExistence type="predicted"/>
<dbReference type="InterPro" id="IPR011011">
    <property type="entry name" value="Znf_FYVE_PHD"/>
</dbReference>
<dbReference type="GO" id="GO:0003682">
    <property type="term" value="F:chromatin binding"/>
    <property type="evidence" value="ECO:0007669"/>
    <property type="project" value="InterPro"/>
</dbReference>
<dbReference type="SMART" id="SM00317">
    <property type="entry name" value="SET"/>
    <property type="match status" value="1"/>
</dbReference>
<evidence type="ECO:0000256" key="1">
    <source>
        <dbReference type="ARBA" id="ARBA00022723"/>
    </source>
</evidence>
<evidence type="ECO:0000259" key="5">
    <source>
        <dbReference type="PROSITE" id="PS51038"/>
    </source>
</evidence>
<evidence type="ECO:0000256" key="4">
    <source>
        <dbReference type="SAM" id="MobiDB-lite"/>
    </source>
</evidence>
<keyword evidence="2" id="KW-0863">Zinc-finger</keyword>
<keyword evidence="3" id="KW-0862">Zinc</keyword>
<dbReference type="InterPro" id="IPR001965">
    <property type="entry name" value="Znf_PHD"/>
</dbReference>
<accession>A0A8R1YCP8</accession>
<dbReference type="Gene3D" id="2.30.30.490">
    <property type="match status" value="1"/>
</dbReference>